<name>A0ABX2ZNW0_9BACI</name>
<evidence type="ECO:0000256" key="1">
    <source>
        <dbReference type="SAM" id="Phobius"/>
    </source>
</evidence>
<protein>
    <recommendedName>
        <fullName evidence="4">Succinate dehydrogenase subunit 4</fullName>
    </recommendedName>
</protein>
<evidence type="ECO:0000313" key="2">
    <source>
        <dbReference type="EMBL" id="ODG91087.1"/>
    </source>
</evidence>
<keyword evidence="3" id="KW-1185">Reference proteome</keyword>
<accession>A0ABX2ZNW0</accession>
<sequence length="63" mass="7418">MSNIIWVVLGALLMSTIDYLMFHFGLVNSENQRWNWFEKRTKFQKISVLSGVFLVIFVLHIVS</sequence>
<evidence type="ECO:0008006" key="4">
    <source>
        <dbReference type="Google" id="ProtNLM"/>
    </source>
</evidence>
<proteinExistence type="predicted"/>
<organism evidence="2 3">
    <name type="scientific">Gottfriedia luciferensis</name>
    <dbReference type="NCBI Taxonomy" id="178774"/>
    <lineage>
        <taxon>Bacteria</taxon>
        <taxon>Bacillati</taxon>
        <taxon>Bacillota</taxon>
        <taxon>Bacilli</taxon>
        <taxon>Bacillales</taxon>
        <taxon>Bacillaceae</taxon>
        <taxon>Gottfriedia</taxon>
    </lineage>
</organism>
<keyword evidence="1" id="KW-1133">Transmembrane helix</keyword>
<keyword evidence="1" id="KW-0472">Membrane</keyword>
<comment type="caution">
    <text evidence="2">The sequence shown here is derived from an EMBL/GenBank/DDBJ whole genome shotgun (WGS) entry which is preliminary data.</text>
</comment>
<reference evidence="2 3" key="1">
    <citation type="submission" date="2016-07" db="EMBL/GenBank/DDBJ databases">
        <authorList>
            <person name="Townsley L."/>
            <person name="Shank E.A."/>
        </authorList>
    </citation>
    <scope>NUCLEOTIDE SEQUENCE [LARGE SCALE GENOMIC DNA]</scope>
    <source>
        <strain evidence="2 3">CH01</strain>
    </source>
</reference>
<dbReference type="EMBL" id="MDKC01000032">
    <property type="protein sequence ID" value="ODG91087.1"/>
    <property type="molecule type" value="Genomic_DNA"/>
</dbReference>
<dbReference type="Proteomes" id="UP000094580">
    <property type="component" value="Unassembled WGS sequence"/>
</dbReference>
<evidence type="ECO:0000313" key="3">
    <source>
        <dbReference type="Proteomes" id="UP000094580"/>
    </source>
</evidence>
<feature type="transmembrane region" description="Helical" evidence="1">
    <location>
        <begin position="46"/>
        <end position="62"/>
    </location>
</feature>
<keyword evidence="1" id="KW-0812">Transmembrane</keyword>
<feature type="transmembrane region" description="Helical" evidence="1">
    <location>
        <begin position="6"/>
        <end position="26"/>
    </location>
</feature>
<dbReference type="RefSeq" id="WP_069034457.1">
    <property type="nucleotide sequence ID" value="NZ_MDKC01000032.1"/>
</dbReference>
<gene>
    <name evidence="2" type="ORF">BED47_08660</name>
</gene>